<dbReference type="InterPro" id="IPR001584">
    <property type="entry name" value="Integrase_cat-core"/>
</dbReference>
<proteinExistence type="predicted"/>
<dbReference type="InterPro" id="IPR036397">
    <property type="entry name" value="RNaseH_sf"/>
</dbReference>
<dbReference type="PANTHER" id="PTHR35004">
    <property type="entry name" value="TRANSPOSASE RV3428C-RELATED"/>
    <property type="match status" value="1"/>
</dbReference>
<evidence type="ECO:0000259" key="1">
    <source>
        <dbReference type="PROSITE" id="PS50994"/>
    </source>
</evidence>
<sequence length="585" mass="66992">MNALELERAQYLKRLMSDLDRSGRGQKGVIVQAAMDHLCISKSKLYQELTDLGWTSGRKTRADNGDLALTKEETELLSNMIRQSKRESGKALMTVRDAVDIALANGELTRHVSESTVLRAFKRFRVHPDQLDMMETTMSQRSLFPNHAWQFDVSICVLYYLRGGKGLQVMSKDEFYKNKPKNLDRIVNERVLRYLATDHYSGAFFLRYYLAPGENTETITQFLLEAFCERDTGELMYGVPQILIWDAGSANIAHQTRHMLDMLEVKHIAHTPGRPWAKGQVESTHNLVERRFEGRLAFMTVQSIEELNRHAVQWSIGFQSLKEHSRHKNSRFGLWQTIRAEQLRLIKDVNLVKSMMQQTKPEVRKVRPNELSISFAPKGYASMDYSLAHIPHLIAGDEVKVFANPYKAPAIRVISVDDSGQEHTHEATPIERDAAGFNLLAPIIGAEHKSVRETDADHNRKRLDIQAWGTDNPRDIKKLRKGKVAAFDGRINPMADIEQQVVPSFMPRRGTVMIMEGQPLTEQKMSFIGALNRLQRRLNPTKEELAVMRKVLKQQYPDGMTDNELQVFTEQWEQKGNEHAQSATR</sequence>
<organism evidence="2 3">
    <name type="scientific">Vibrio cholerae serotype O1 (strain ATCC 39541 / Classical Ogawa 395 / O395)</name>
    <dbReference type="NCBI Taxonomy" id="345073"/>
    <lineage>
        <taxon>Bacteria</taxon>
        <taxon>Pseudomonadati</taxon>
        <taxon>Pseudomonadota</taxon>
        <taxon>Gammaproteobacteria</taxon>
        <taxon>Vibrionales</taxon>
        <taxon>Vibrionaceae</taxon>
        <taxon>Vibrio</taxon>
    </lineage>
</organism>
<feature type="domain" description="Integrase catalytic" evidence="1">
    <location>
        <begin position="141"/>
        <end position="339"/>
    </location>
</feature>
<dbReference type="KEGG" id="vco:VC0395_A1396"/>
<accession>A0A0H3AHY0</accession>
<evidence type="ECO:0000313" key="3">
    <source>
        <dbReference type="Proteomes" id="UP000000249"/>
    </source>
</evidence>
<dbReference type="EMBL" id="CP000627">
    <property type="protein sequence ID" value="ABQ20040.1"/>
    <property type="molecule type" value="Genomic_DNA"/>
</dbReference>
<dbReference type="PANTHER" id="PTHR35004:SF7">
    <property type="entry name" value="INTEGRASE PROTEIN"/>
    <property type="match status" value="1"/>
</dbReference>
<dbReference type="PATRIC" id="fig|345073.21.peg.1852"/>
<dbReference type="Proteomes" id="UP000000249">
    <property type="component" value="Chromosome 1"/>
</dbReference>
<evidence type="ECO:0000313" key="2">
    <source>
        <dbReference type="EMBL" id="ABQ20040.1"/>
    </source>
</evidence>
<dbReference type="KEGG" id="vcr:VC395_1914"/>
<dbReference type="OrthoDB" id="371334at2"/>
<dbReference type="GO" id="GO:0003676">
    <property type="term" value="F:nucleic acid binding"/>
    <property type="evidence" value="ECO:0007669"/>
    <property type="project" value="InterPro"/>
</dbReference>
<reference evidence="2 3" key="1">
    <citation type="submission" date="2007-03" db="EMBL/GenBank/DDBJ databases">
        <authorList>
            <person name="Heidelberg J."/>
        </authorList>
    </citation>
    <scope>NUCLEOTIDE SEQUENCE [LARGE SCALE GENOMIC DNA]</scope>
    <source>
        <strain evidence="3">ATCC 39541 / Classical Ogawa 395 / O395</strain>
    </source>
</reference>
<dbReference type="GO" id="GO:0015074">
    <property type="term" value="P:DNA integration"/>
    <property type="evidence" value="ECO:0007669"/>
    <property type="project" value="InterPro"/>
</dbReference>
<gene>
    <name evidence="2" type="ordered locus">VC0395_A1396</name>
</gene>
<dbReference type="eggNOG" id="COG4584">
    <property type="taxonomic scope" value="Bacteria"/>
</dbReference>
<dbReference type="RefSeq" id="WP_000992437.1">
    <property type="nucleotide sequence ID" value="NC_009457.1"/>
</dbReference>
<name>A0A0H3AHY0_VIBC3</name>
<dbReference type="PROSITE" id="PS50994">
    <property type="entry name" value="INTEGRASE"/>
    <property type="match status" value="1"/>
</dbReference>
<dbReference type="SUPFAM" id="SSF53098">
    <property type="entry name" value="Ribonuclease H-like"/>
    <property type="match status" value="1"/>
</dbReference>
<dbReference type="InterPro" id="IPR012337">
    <property type="entry name" value="RNaseH-like_sf"/>
</dbReference>
<dbReference type="Gene3D" id="3.30.420.10">
    <property type="entry name" value="Ribonuclease H-like superfamily/Ribonuclease H"/>
    <property type="match status" value="1"/>
</dbReference>
<dbReference type="AlphaFoldDB" id="A0A0H3AHY0"/>
<protein>
    <recommendedName>
        <fullName evidence="1">Integrase catalytic domain-containing protein</fullName>
    </recommendedName>
</protein>